<proteinExistence type="predicted"/>
<organism evidence="3">
    <name type="scientific">Streptomyces sp. NBC_00093</name>
    <dbReference type="NCBI Taxonomy" id="2975649"/>
    <lineage>
        <taxon>Bacteria</taxon>
        <taxon>Bacillati</taxon>
        <taxon>Actinomycetota</taxon>
        <taxon>Actinomycetes</taxon>
        <taxon>Kitasatosporales</taxon>
        <taxon>Streptomycetaceae</taxon>
        <taxon>Streptomyces</taxon>
    </lineage>
</organism>
<keyword evidence="2" id="KW-0812">Transmembrane</keyword>
<feature type="compositionally biased region" description="Basic residues" evidence="1">
    <location>
        <begin position="261"/>
        <end position="270"/>
    </location>
</feature>
<gene>
    <name evidence="3" type="ORF">OHA22_08875</name>
</gene>
<evidence type="ECO:0000313" key="3">
    <source>
        <dbReference type="EMBL" id="WTT15625.1"/>
    </source>
</evidence>
<protein>
    <recommendedName>
        <fullName evidence="4">TIGR04222 domain-containing membrane protein</fullName>
    </recommendedName>
</protein>
<reference evidence="3" key="1">
    <citation type="submission" date="2022-10" db="EMBL/GenBank/DDBJ databases">
        <title>The complete genomes of actinobacterial strains from the NBC collection.</title>
        <authorList>
            <person name="Joergensen T.S."/>
            <person name="Alvarez Arevalo M."/>
            <person name="Sterndorff E.B."/>
            <person name="Faurdal D."/>
            <person name="Vuksanovic O."/>
            <person name="Mourched A.-S."/>
            <person name="Charusanti P."/>
            <person name="Shaw S."/>
            <person name="Blin K."/>
            <person name="Weber T."/>
        </authorList>
    </citation>
    <scope>NUCLEOTIDE SEQUENCE</scope>
    <source>
        <strain evidence="3">NBC_00093</strain>
    </source>
</reference>
<keyword evidence="2" id="KW-1133">Transmembrane helix</keyword>
<sequence length="300" mass="33396">MSEGTWIAAGWLLAFAGFNGALFVSYRKRTRSERRFLKEGEGTDVDPVQAAWWLGASWENAPAQQEWYAAEVAVRLLIAAGDAKVDRDGRVTLTHRRSRWRADPVRAALVAGLRRHGSATVFELRTEPRFERFRTVLESRRAPLRERFGRYRVPAVTAAFTVAFCMAIHAMGRRQGVPGLPDQDPGWWTIVWMPVWAVLASLTALWPPESSRPWPRFTRRCRVAVSQALADESAETDFRVSRAVFSPPGRRERRSGAGGRRPPRSPRSRKGPGDVDDGLDGLADMDTYGGGDSGDFGGGD</sequence>
<evidence type="ECO:0000256" key="1">
    <source>
        <dbReference type="SAM" id="MobiDB-lite"/>
    </source>
</evidence>
<feature type="transmembrane region" description="Helical" evidence="2">
    <location>
        <begin position="186"/>
        <end position="206"/>
    </location>
</feature>
<dbReference type="EMBL" id="CP108222">
    <property type="protein sequence ID" value="WTT15625.1"/>
    <property type="molecule type" value="Genomic_DNA"/>
</dbReference>
<feature type="compositionally biased region" description="Gly residues" evidence="1">
    <location>
        <begin position="288"/>
        <end position="300"/>
    </location>
</feature>
<name>A0AAU1ZVX1_9ACTN</name>
<feature type="transmembrane region" description="Helical" evidence="2">
    <location>
        <begin position="6"/>
        <end position="26"/>
    </location>
</feature>
<dbReference type="AlphaFoldDB" id="A0AAU1ZVX1"/>
<feature type="transmembrane region" description="Helical" evidence="2">
    <location>
        <begin position="151"/>
        <end position="171"/>
    </location>
</feature>
<keyword evidence="2" id="KW-0472">Membrane</keyword>
<evidence type="ECO:0000256" key="2">
    <source>
        <dbReference type="SAM" id="Phobius"/>
    </source>
</evidence>
<accession>A0AAU1ZVX1</accession>
<feature type="region of interest" description="Disordered" evidence="1">
    <location>
        <begin position="240"/>
        <end position="300"/>
    </location>
</feature>
<evidence type="ECO:0008006" key="4">
    <source>
        <dbReference type="Google" id="ProtNLM"/>
    </source>
</evidence>